<dbReference type="OrthoDB" id="7865311at2"/>
<protein>
    <recommendedName>
        <fullName evidence="3">Lipoprotein</fullName>
    </recommendedName>
</protein>
<keyword evidence="2" id="KW-1185">Reference proteome</keyword>
<evidence type="ECO:0000313" key="2">
    <source>
        <dbReference type="Proteomes" id="UP000194012"/>
    </source>
</evidence>
<gene>
    <name evidence="1" type="ORF">ROG8370_02354</name>
</gene>
<dbReference type="AlphaFoldDB" id="A0A1X6ZIG0"/>
<evidence type="ECO:0000313" key="1">
    <source>
        <dbReference type="EMBL" id="SLN52686.1"/>
    </source>
</evidence>
<sequence length="295" mass="31756">MRQAVYLAFCLLAVACSDPLDQIPRLSDQDLADEPPQVGLVQKPDVGTGGGFLARLLRGDEDDTASATAENATPEEAEAAPVAETVVAPEAVPEPEPDTVLALAETPKPDTPKRGGFLNFLRPETLGAPASAAQSEIGPGTVLPYGQAARICGLAQRDMGKRVQQYPEKRPVYALYDSDPRDAGPHSFYITGFADGCAQQFTASLVMFGSVGLHEQLRYGLPAKVQPYSDTDKAYETIKSKVCRVGRQTPCGASLSRLEKDTVFITIYKNFGGNTEWSEMLLHDRQMVALSHKGV</sequence>
<accession>A0A1X6ZIG0</accession>
<evidence type="ECO:0008006" key="3">
    <source>
        <dbReference type="Google" id="ProtNLM"/>
    </source>
</evidence>
<proteinExistence type="predicted"/>
<dbReference type="PROSITE" id="PS51257">
    <property type="entry name" value="PROKAR_LIPOPROTEIN"/>
    <property type="match status" value="1"/>
</dbReference>
<organism evidence="1 2">
    <name type="scientific">Roseovarius gaetbuli</name>
    <dbReference type="NCBI Taxonomy" id="1356575"/>
    <lineage>
        <taxon>Bacteria</taxon>
        <taxon>Pseudomonadati</taxon>
        <taxon>Pseudomonadota</taxon>
        <taxon>Alphaproteobacteria</taxon>
        <taxon>Rhodobacterales</taxon>
        <taxon>Roseobacteraceae</taxon>
        <taxon>Roseovarius</taxon>
    </lineage>
</organism>
<dbReference type="EMBL" id="FWFJ01000022">
    <property type="protein sequence ID" value="SLN52686.1"/>
    <property type="molecule type" value="Genomic_DNA"/>
</dbReference>
<dbReference type="Proteomes" id="UP000194012">
    <property type="component" value="Unassembled WGS sequence"/>
</dbReference>
<dbReference type="RefSeq" id="WP_139838122.1">
    <property type="nucleotide sequence ID" value="NZ_FWFJ01000022.1"/>
</dbReference>
<name>A0A1X6ZIG0_9RHOB</name>
<reference evidence="2" key="1">
    <citation type="submission" date="2017-03" db="EMBL/GenBank/DDBJ databases">
        <authorList>
            <person name="Rodrigo-Torres L."/>
            <person name="Arahal R.D."/>
            <person name="Lucena T."/>
        </authorList>
    </citation>
    <scope>NUCLEOTIDE SEQUENCE [LARGE SCALE GENOMIC DNA]</scope>
    <source>
        <strain evidence="2">CECT 8370</strain>
    </source>
</reference>